<dbReference type="EMBL" id="JAWJAY010000002">
    <property type="protein sequence ID" value="MDV2885986.1"/>
    <property type="molecule type" value="Genomic_DNA"/>
</dbReference>
<gene>
    <name evidence="1" type="ORF">RYX45_12420</name>
</gene>
<organism evidence="1 2">
    <name type="scientific">Alkalihalophilus pseudofirmus</name>
    <name type="common">Bacillus pseudofirmus</name>
    <dbReference type="NCBI Taxonomy" id="79885"/>
    <lineage>
        <taxon>Bacteria</taxon>
        <taxon>Bacillati</taxon>
        <taxon>Bacillota</taxon>
        <taxon>Bacilli</taxon>
        <taxon>Bacillales</taxon>
        <taxon>Bacillaceae</taxon>
        <taxon>Alkalihalophilus</taxon>
    </lineage>
</organism>
<dbReference type="Proteomes" id="UP001285636">
    <property type="component" value="Unassembled WGS sequence"/>
</dbReference>
<sequence length="53" mass="6302">MMEVLDQVVSSFILRVHPHDTMRIKIKHVQTEEEYVCASLEEAMDYIKQVMHL</sequence>
<evidence type="ECO:0000313" key="2">
    <source>
        <dbReference type="Proteomes" id="UP001285636"/>
    </source>
</evidence>
<dbReference type="AlphaFoldDB" id="A0AAJ2NP99"/>
<protein>
    <submittedName>
        <fullName evidence="1">Uncharacterized protein</fullName>
    </submittedName>
</protein>
<name>A0AAJ2NP99_ALKPS</name>
<reference evidence="1" key="1">
    <citation type="submission" date="2023-10" db="EMBL/GenBank/DDBJ databases">
        <title>Screening of Alkalihalophilus pseudofirmusBZ-TG-HK211 and Its Alleviation of Salt Stress on Rapeseed Growth.</title>
        <authorList>
            <person name="Zhao B."/>
            <person name="Guo T."/>
        </authorList>
    </citation>
    <scope>NUCLEOTIDE SEQUENCE</scope>
    <source>
        <strain evidence="1">BZ-TG-HK211</strain>
    </source>
</reference>
<dbReference type="RefSeq" id="WP_323466905.1">
    <property type="nucleotide sequence ID" value="NZ_CP144224.1"/>
</dbReference>
<accession>A0AAJ2NP99</accession>
<comment type="caution">
    <text evidence="1">The sequence shown here is derived from an EMBL/GenBank/DDBJ whole genome shotgun (WGS) entry which is preliminary data.</text>
</comment>
<evidence type="ECO:0000313" key="1">
    <source>
        <dbReference type="EMBL" id="MDV2885986.1"/>
    </source>
</evidence>
<proteinExistence type="predicted"/>